<dbReference type="AlphaFoldDB" id="A0A0B0EIJ3"/>
<comment type="subcellular location">
    <subcellularLocation>
        <location evidence="1">Cytoplasm</location>
    </subcellularLocation>
</comment>
<sequence length="143" mass="16981">MNEVEKVFRDYVQSQGLKFTPERQIILNHVFECHGHFEAEELLIDMRKNNKRVSKATIYRTLALLVDSGLLREVIFGEKHAHYEHVYGHEHHEHLVCIGCDKIIEFTDERIEEFQDEICIENNFKAESHKFQIMGYCEDCKKV</sequence>
<dbReference type="eggNOG" id="COG0735">
    <property type="taxonomic scope" value="Bacteria"/>
</dbReference>
<protein>
    <recommendedName>
        <fullName evidence="4">Ferric uptake regulation protein</fullName>
    </recommendedName>
</protein>
<feature type="binding site" evidence="12">
    <location>
        <position position="140"/>
    </location>
    <ligand>
        <name>Zn(2+)</name>
        <dbReference type="ChEBI" id="CHEBI:29105"/>
    </ligand>
</feature>
<dbReference type="InterPro" id="IPR036388">
    <property type="entry name" value="WH-like_DNA-bd_sf"/>
</dbReference>
<dbReference type="GO" id="GO:1900376">
    <property type="term" value="P:regulation of secondary metabolite biosynthetic process"/>
    <property type="evidence" value="ECO:0007669"/>
    <property type="project" value="TreeGrafter"/>
</dbReference>
<dbReference type="InterPro" id="IPR002481">
    <property type="entry name" value="FUR"/>
</dbReference>
<dbReference type="Gene3D" id="1.10.10.10">
    <property type="entry name" value="Winged helix-like DNA-binding domain superfamily/Winged helix DNA-binding domain"/>
    <property type="match status" value="1"/>
</dbReference>
<dbReference type="Gene3D" id="3.30.1490.190">
    <property type="match status" value="1"/>
</dbReference>
<comment type="cofactor">
    <cofactor evidence="12">
        <name>Zn(2+)</name>
        <dbReference type="ChEBI" id="CHEBI:29105"/>
    </cofactor>
    <text evidence="12">Binds 1 zinc ion per subunit.</text>
</comment>
<comment type="subunit">
    <text evidence="3">Homodimer.</text>
</comment>
<dbReference type="GO" id="GO:0000976">
    <property type="term" value="F:transcription cis-regulatory region binding"/>
    <property type="evidence" value="ECO:0007669"/>
    <property type="project" value="TreeGrafter"/>
</dbReference>
<keyword evidence="5" id="KW-0963">Cytoplasm</keyword>
<name>A0A0B0EIJ3_9BACT</name>
<evidence type="ECO:0000256" key="7">
    <source>
        <dbReference type="ARBA" id="ARBA00022723"/>
    </source>
</evidence>
<dbReference type="PANTHER" id="PTHR33202:SF2">
    <property type="entry name" value="FERRIC UPTAKE REGULATION PROTEIN"/>
    <property type="match status" value="1"/>
</dbReference>
<feature type="binding site" evidence="13">
    <location>
        <position position="112"/>
    </location>
    <ligand>
        <name>Fe cation</name>
        <dbReference type="ChEBI" id="CHEBI:24875"/>
    </ligand>
</feature>
<dbReference type="Pfam" id="PF01475">
    <property type="entry name" value="FUR"/>
    <property type="match status" value="1"/>
</dbReference>
<keyword evidence="7 12" id="KW-0479">Metal-binding</keyword>
<reference evidence="14 15" key="1">
    <citation type="submission" date="2014-10" db="EMBL/GenBank/DDBJ databases">
        <title>Draft genome of anammox bacterium scalindua brodae, obtained using differential coverage binning of sequence data from two enrichment reactors.</title>
        <authorList>
            <person name="Speth D.R."/>
            <person name="Russ L."/>
            <person name="Kartal B."/>
            <person name="Op den Camp H.J."/>
            <person name="Dutilh B.E."/>
            <person name="Jetten M.S."/>
        </authorList>
    </citation>
    <scope>NUCLEOTIDE SEQUENCE [LARGE SCALE GENOMIC DNA]</scope>
    <source>
        <strain evidence="14">RU1</strain>
    </source>
</reference>
<dbReference type="Proteomes" id="UP000030652">
    <property type="component" value="Unassembled WGS sequence"/>
</dbReference>
<keyword evidence="11" id="KW-0804">Transcription</keyword>
<comment type="caution">
    <text evidence="14">The sequence shown here is derived from an EMBL/GenBank/DDBJ whole genome shotgun (WGS) entry which is preliminary data.</text>
</comment>
<dbReference type="EMBL" id="JRYO01000256">
    <property type="protein sequence ID" value="KHE90545.1"/>
    <property type="molecule type" value="Genomic_DNA"/>
</dbReference>
<feature type="binding site" evidence="13">
    <location>
        <position position="91"/>
    </location>
    <ligand>
        <name>Fe cation</name>
        <dbReference type="ChEBI" id="CHEBI:24875"/>
    </ligand>
</feature>
<dbReference type="InterPro" id="IPR043135">
    <property type="entry name" value="Fur_C"/>
</dbReference>
<organism evidence="14 15">
    <name type="scientific">Candidatus Scalindua brodae</name>
    <dbReference type="NCBI Taxonomy" id="237368"/>
    <lineage>
        <taxon>Bacteria</taxon>
        <taxon>Pseudomonadati</taxon>
        <taxon>Planctomycetota</taxon>
        <taxon>Candidatus Brocadiia</taxon>
        <taxon>Candidatus Brocadiales</taxon>
        <taxon>Candidatus Scalinduaceae</taxon>
        <taxon>Candidatus Scalindua</taxon>
    </lineage>
</organism>
<evidence type="ECO:0000256" key="3">
    <source>
        <dbReference type="ARBA" id="ARBA00011738"/>
    </source>
</evidence>
<evidence type="ECO:0000256" key="13">
    <source>
        <dbReference type="PIRSR" id="PIRSR602481-2"/>
    </source>
</evidence>
<evidence type="ECO:0000256" key="4">
    <source>
        <dbReference type="ARBA" id="ARBA00020910"/>
    </source>
</evidence>
<dbReference type="GO" id="GO:0045892">
    <property type="term" value="P:negative regulation of DNA-templated transcription"/>
    <property type="evidence" value="ECO:0007669"/>
    <property type="project" value="TreeGrafter"/>
</dbReference>
<feature type="binding site" evidence="13">
    <location>
        <position position="129"/>
    </location>
    <ligand>
        <name>Fe cation</name>
        <dbReference type="ChEBI" id="CHEBI:24875"/>
    </ligand>
</feature>
<evidence type="ECO:0000256" key="11">
    <source>
        <dbReference type="ARBA" id="ARBA00023163"/>
    </source>
</evidence>
<evidence type="ECO:0000256" key="2">
    <source>
        <dbReference type="ARBA" id="ARBA00007957"/>
    </source>
</evidence>
<feature type="binding site" evidence="12">
    <location>
        <position position="100"/>
    </location>
    <ligand>
        <name>Zn(2+)</name>
        <dbReference type="ChEBI" id="CHEBI:29105"/>
    </ligand>
</feature>
<evidence type="ECO:0000256" key="1">
    <source>
        <dbReference type="ARBA" id="ARBA00004496"/>
    </source>
</evidence>
<dbReference type="InterPro" id="IPR036390">
    <property type="entry name" value="WH_DNA-bd_sf"/>
</dbReference>
<keyword evidence="8 12" id="KW-0862">Zinc</keyword>
<dbReference type="GO" id="GO:0008270">
    <property type="term" value="F:zinc ion binding"/>
    <property type="evidence" value="ECO:0007669"/>
    <property type="project" value="TreeGrafter"/>
</dbReference>
<proteinExistence type="inferred from homology"/>
<feature type="binding site" evidence="12">
    <location>
        <position position="137"/>
    </location>
    <ligand>
        <name>Zn(2+)</name>
        <dbReference type="ChEBI" id="CHEBI:29105"/>
    </ligand>
</feature>
<dbReference type="GO" id="GO:0003700">
    <property type="term" value="F:DNA-binding transcription factor activity"/>
    <property type="evidence" value="ECO:0007669"/>
    <property type="project" value="InterPro"/>
</dbReference>
<evidence type="ECO:0000256" key="9">
    <source>
        <dbReference type="ARBA" id="ARBA00023015"/>
    </source>
</evidence>
<accession>A0A0B0EIJ3</accession>
<evidence type="ECO:0000256" key="6">
    <source>
        <dbReference type="ARBA" id="ARBA00022491"/>
    </source>
</evidence>
<evidence type="ECO:0000256" key="12">
    <source>
        <dbReference type="PIRSR" id="PIRSR602481-1"/>
    </source>
</evidence>
<keyword evidence="6" id="KW-0678">Repressor</keyword>
<dbReference type="GO" id="GO:0005829">
    <property type="term" value="C:cytosol"/>
    <property type="evidence" value="ECO:0007669"/>
    <property type="project" value="TreeGrafter"/>
</dbReference>
<dbReference type="SUPFAM" id="SSF46785">
    <property type="entry name" value="Winged helix' DNA-binding domain"/>
    <property type="match status" value="1"/>
</dbReference>
<dbReference type="CDD" id="cd07153">
    <property type="entry name" value="Fur_like"/>
    <property type="match status" value="1"/>
</dbReference>
<gene>
    <name evidence="14" type="ORF">SCABRO_03716</name>
</gene>
<evidence type="ECO:0000256" key="8">
    <source>
        <dbReference type="ARBA" id="ARBA00022833"/>
    </source>
</evidence>
<evidence type="ECO:0000313" key="15">
    <source>
        <dbReference type="Proteomes" id="UP000030652"/>
    </source>
</evidence>
<evidence type="ECO:0000313" key="14">
    <source>
        <dbReference type="EMBL" id="KHE90545.1"/>
    </source>
</evidence>
<comment type="similarity">
    <text evidence="2">Belongs to the Fur family.</text>
</comment>
<keyword evidence="9" id="KW-0805">Transcription regulation</keyword>
<dbReference type="PANTHER" id="PTHR33202">
    <property type="entry name" value="ZINC UPTAKE REGULATION PROTEIN"/>
    <property type="match status" value="1"/>
</dbReference>
<comment type="cofactor">
    <cofactor evidence="13">
        <name>Mn(2+)</name>
        <dbReference type="ChEBI" id="CHEBI:29035"/>
    </cofactor>
    <cofactor evidence="13">
        <name>Fe(2+)</name>
        <dbReference type="ChEBI" id="CHEBI:29033"/>
    </cofactor>
    <text evidence="13">Binds 1 Mn(2+) or Fe(2+) ion per subunit.</text>
</comment>
<keyword evidence="10" id="KW-0238">DNA-binding</keyword>
<evidence type="ECO:0000256" key="5">
    <source>
        <dbReference type="ARBA" id="ARBA00022490"/>
    </source>
</evidence>
<keyword evidence="13" id="KW-0408">Iron</keyword>
<evidence type="ECO:0000256" key="10">
    <source>
        <dbReference type="ARBA" id="ARBA00023125"/>
    </source>
</evidence>
<feature type="binding site" evidence="12">
    <location>
        <position position="97"/>
    </location>
    <ligand>
        <name>Zn(2+)</name>
        <dbReference type="ChEBI" id="CHEBI:29105"/>
    </ligand>
</feature>